<comment type="caution">
    <text evidence="1">The sequence shown here is derived from an EMBL/GenBank/DDBJ whole genome shotgun (WGS) entry which is preliminary data.</text>
</comment>
<dbReference type="EMBL" id="JABXBU010002230">
    <property type="protein sequence ID" value="KAF8766893.1"/>
    <property type="molecule type" value="Genomic_DNA"/>
</dbReference>
<accession>A0A8T0E543</accession>
<sequence length="113" mass="13435">MTGKKLSQRHGGVSLCVIVLEEDNSIVMKMRKVEMAIKKDASVHIEREGSQERTELNIKKKFYFLARTLKEIDYGVYCCWESNLRLSTDNKWVESFVAFRESYRMHIFKMYKK</sequence>
<dbReference type="AlphaFoldDB" id="A0A8T0E543"/>
<keyword evidence="2" id="KW-1185">Reference proteome</keyword>
<reference evidence="1" key="1">
    <citation type="journal article" date="2020" name="bioRxiv">
        <title>Chromosome-level reference genome of the European wasp spider Argiope bruennichi: a resource for studies on range expansion and evolutionary adaptation.</title>
        <authorList>
            <person name="Sheffer M.M."/>
            <person name="Hoppe A."/>
            <person name="Krehenwinkel H."/>
            <person name="Uhl G."/>
            <person name="Kuss A.W."/>
            <person name="Jensen L."/>
            <person name="Jensen C."/>
            <person name="Gillespie R.G."/>
            <person name="Hoff K.J."/>
            <person name="Prost S."/>
        </authorList>
    </citation>
    <scope>NUCLEOTIDE SEQUENCE</scope>
</reference>
<dbReference type="Proteomes" id="UP000807504">
    <property type="component" value="Unassembled WGS sequence"/>
</dbReference>
<evidence type="ECO:0000313" key="1">
    <source>
        <dbReference type="EMBL" id="KAF8766893.1"/>
    </source>
</evidence>
<evidence type="ECO:0000313" key="2">
    <source>
        <dbReference type="Proteomes" id="UP000807504"/>
    </source>
</evidence>
<protein>
    <submittedName>
        <fullName evidence="1">Uncharacterized protein</fullName>
    </submittedName>
</protein>
<proteinExistence type="predicted"/>
<reference evidence="1" key="2">
    <citation type="submission" date="2020-06" db="EMBL/GenBank/DDBJ databases">
        <authorList>
            <person name="Sheffer M."/>
        </authorList>
    </citation>
    <scope>NUCLEOTIDE SEQUENCE</scope>
</reference>
<name>A0A8T0E543_ARGBR</name>
<organism evidence="1 2">
    <name type="scientific">Argiope bruennichi</name>
    <name type="common">Wasp spider</name>
    <name type="synonym">Aranea bruennichi</name>
    <dbReference type="NCBI Taxonomy" id="94029"/>
    <lineage>
        <taxon>Eukaryota</taxon>
        <taxon>Metazoa</taxon>
        <taxon>Ecdysozoa</taxon>
        <taxon>Arthropoda</taxon>
        <taxon>Chelicerata</taxon>
        <taxon>Arachnida</taxon>
        <taxon>Araneae</taxon>
        <taxon>Araneomorphae</taxon>
        <taxon>Entelegynae</taxon>
        <taxon>Araneoidea</taxon>
        <taxon>Araneidae</taxon>
        <taxon>Argiope</taxon>
    </lineage>
</organism>
<gene>
    <name evidence="1" type="ORF">HNY73_019913</name>
</gene>